<keyword evidence="2 5" id="KW-0812">Transmembrane</keyword>
<sequence length="424" mass="44820">MAYALLYMLTAFAVGRIQELFEFLAPLRIVFLMGVACVILALLTPRGKRQPVLAQREVRIVLGLGGLALLLVPFSVWPGGSLGFLLDSYSKVIVLFLLVVALAADPAVARKLVWAVLVGVGVLGIFTLGGASVKTSLEYTVARAYASSTYDPNDVAMIMVVTLPLAALGAASLKGGGRLGAAGVAVICVLTVIKTVSRGGFIGLACVSLLLIRRLRSAGARLLVSTTIVAALTVVAPAAYWDIMDSIWNPTGVGYVERGIGPRLEIWSRGLGLLSKHPLTGVGIGMYETAAGFRYGRNGGWVTAHNSFLQLAGELGLTGFVLFVMLLMFSIGNVRQTLRAAQADPGLRELEWIAAAVEISLYAYLVVGFTLSQAYAAILYFLVGVATALRVQVERRHPSAVPVEEAAGGQAQWVGPTAQVARHA</sequence>
<feature type="transmembrane region" description="Helical" evidence="5">
    <location>
        <begin position="57"/>
        <end position="76"/>
    </location>
</feature>
<organism evidence="7 8">
    <name type="scientific">Candidatus Segetimicrobium genomatis</name>
    <dbReference type="NCBI Taxonomy" id="2569760"/>
    <lineage>
        <taxon>Bacteria</taxon>
        <taxon>Bacillati</taxon>
        <taxon>Candidatus Sysuimicrobiota</taxon>
        <taxon>Candidatus Sysuimicrobiia</taxon>
        <taxon>Candidatus Sysuimicrobiales</taxon>
        <taxon>Candidatus Segetimicrobiaceae</taxon>
        <taxon>Candidatus Segetimicrobium</taxon>
    </lineage>
</organism>
<proteinExistence type="predicted"/>
<feature type="transmembrane region" description="Helical" evidence="5">
    <location>
        <begin position="153"/>
        <end position="170"/>
    </location>
</feature>
<feature type="domain" description="O-antigen ligase-related" evidence="6">
    <location>
        <begin position="184"/>
        <end position="324"/>
    </location>
</feature>
<dbReference type="PANTHER" id="PTHR37422:SF13">
    <property type="entry name" value="LIPOPOLYSACCHARIDE BIOSYNTHESIS PROTEIN PA4999-RELATED"/>
    <property type="match status" value="1"/>
</dbReference>
<dbReference type="AlphaFoldDB" id="A0A537IRL9"/>
<keyword evidence="3 5" id="KW-1133">Transmembrane helix</keyword>
<protein>
    <recommendedName>
        <fullName evidence="6">O-antigen ligase-related domain-containing protein</fullName>
    </recommendedName>
</protein>
<evidence type="ECO:0000256" key="5">
    <source>
        <dbReference type="SAM" id="Phobius"/>
    </source>
</evidence>
<comment type="subcellular location">
    <subcellularLocation>
        <location evidence="1">Membrane</location>
        <topology evidence="1">Multi-pass membrane protein</topology>
    </subcellularLocation>
</comment>
<dbReference type="GO" id="GO:0016020">
    <property type="term" value="C:membrane"/>
    <property type="evidence" value="ECO:0007669"/>
    <property type="project" value="UniProtKB-SubCell"/>
</dbReference>
<feature type="transmembrane region" description="Helical" evidence="5">
    <location>
        <begin position="23"/>
        <end position="45"/>
    </location>
</feature>
<dbReference type="InterPro" id="IPR051533">
    <property type="entry name" value="WaaL-like"/>
</dbReference>
<keyword evidence="4 5" id="KW-0472">Membrane</keyword>
<accession>A0A537IRL9</accession>
<evidence type="ECO:0000256" key="3">
    <source>
        <dbReference type="ARBA" id="ARBA00022989"/>
    </source>
</evidence>
<dbReference type="InterPro" id="IPR007016">
    <property type="entry name" value="O-antigen_ligase-rel_domated"/>
</dbReference>
<feature type="transmembrane region" description="Helical" evidence="5">
    <location>
        <begin position="308"/>
        <end position="329"/>
    </location>
</feature>
<comment type="caution">
    <text evidence="7">The sequence shown here is derived from an EMBL/GenBank/DDBJ whole genome shotgun (WGS) entry which is preliminary data.</text>
</comment>
<name>A0A537IRL9_9BACT</name>
<feature type="transmembrane region" description="Helical" evidence="5">
    <location>
        <begin position="222"/>
        <end position="241"/>
    </location>
</feature>
<feature type="transmembrane region" description="Helical" evidence="5">
    <location>
        <begin position="88"/>
        <end position="105"/>
    </location>
</feature>
<reference evidence="7 8" key="1">
    <citation type="journal article" date="2019" name="Nat. Microbiol.">
        <title>Mediterranean grassland soil C-N compound turnover is dependent on rainfall and depth, and is mediated by genomically divergent microorganisms.</title>
        <authorList>
            <person name="Diamond S."/>
            <person name="Andeer P.F."/>
            <person name="Li Z."/>
            <person name="Crits-Christoph A."/>
            <person name="Burstein D."/>
            <person name="Anantharaman K."/>
            <person name="Lane K.R."/>
            <person name="Thomas B.C."/>
            <person name="Pan C."/>
            <person name="Northen T.R."/>
            <person name="Banfield J.F."/>
        </authorList>
    </citation>
    <scope>NUCLEOTIDE SEQUENCE [LARGE SCALE GENOMIC DNA]</scope>
    <source>
        <strain evidence="7">NP_8</strain>
    </source>
</reference>
<dbReference type="Pfam" id="PF04932">
    <property type="entry name" value="Wzy_C"/>
    <property type="match status" value="1"/>
</dbReference>
<evidence type="ECO:0000256" key="2">
    <source>
        <dbReference type="ARBA" id="ARBA00022692"/>
    </source>
</evidence>
<dbReference type="EMBL" id="VBAP01000060">
    <property type="protein sequence ID" value="TMI73983.1"/>
    <property type="molecule type" value="Genomic_DNA"/>
</dbReference>
<evidence type="ECO:0000313" key="8">
    <source>
        <dbReference type="Proteomes" id="UP000318834"/>
    </source>
</evidence>
<feature type="transmembrane region" description="Helical" evidence="5">
    <location>
        <begin position="112"/>
        <end position="133"/>
    </location>
</feature>
<evidence type="ECO:0000313" key="7">
    <source>
        <dbReference type="EMBL" id="TMI73983.1"/>
    </source>
</evidence>
<evidence type="ECO:0000256" key="1">
    <source>
        <dbReference type="ARBA" id="ARBA00004141"/>
    </source>
</evidence>
<dbReference type="PANTHER" id="PTHR37422">
    <property type="entry name" value="TEICHURONIC ACID BIOSYNTHESIS PROTEIN TUAE"/>
    <property type="match status" value="1"/>
</dbReference>
<gene>
    <name evidence="7" type="ORF">E6H05_08440</name>
</gene>
<evidence type="ECO:0000259" key="6">
    <source>
        <dbReference type="Pfam" id="PF04932"/>
    </source>
</evidence>
<dbReference type="Proteomes" id="UP000318834">
    <property type="component" value="Unassembled WGS sequence"/>
</dbReference>
<evidence type="ECO:0000256" key="4">
    <source>
        <dbReference type="ARBA" id="ARBA00023136"/>
    </source>
</evidence>